<feature type="transmembrane region" description="Helical" evidence="1">
    <location>
        <begin position="42"/>
        <end position="60"/>
    </location>
</feature>
<name>A0A7T5R2I6_9BACT</name>
<keyword evidence="1" id="KW-1133">Transmembrane helix</keyword>
<dbReference type="InterPro" id="IPR008875">
    <property type="entry name" value="TraX"/>
</dbReference>
<feature type="transmembrane region" description="Helical" evidence="1">
    <location>
        <begin position="234"/>
        <end position="252"/>
    </location>
</feature>
<organism evidence="2 3">
    <name type="scientific">Micavibrio aeruginosavorus</name>
    <dbReference type="NCBI Taxonomy" id="349221"/>
    <lineage>
        <taxon>Bacteria</taxon>
        <taxon>Pseudomonadati</taxon>
        <taxon>Bdellovibrionota</taxon>
        <taxon>Bdellovibrionia</taxon>
        <taxon>Bdellovibrionales</taxon>
        <taxon>Pseudobdellovibrionaceae</taxon>
        <taxon>Micavibrio</taxon>
    </lineage>
</organism>
<proteinExistence type="predicted"/>
<evidence type="ECO:0000256" key="1">
    <source>
        <dbReference type="SAM" id="Phobius"/>
    </source>
</evidence>
<feature type="transmembrane region" description="Helical" evidence="1">
    <location>
        <begin position="107"/>
        <end position="126"/>
    </location>
</feature>
<dbReference type="Proteomes" id="UP000595362">
    <property type="component" value="Chromosome"/>
</dbReference>
<dbReference type="Pfam" id="PF05857">
    <property type="entry name" value="TraX"/>
    <property type="match status" value="1"/>
</dbReference>
<evidence type="ECO:0008006" key="4">
    <source>
        <dbReference type="Google" id="ProtNLM"/>
    </source>
</evidence>
<gene>
    <name evidence="2" type="ORF">HYS17_00770</name>
</gene>
<evidence type="ECO:0000313" key="3">
    <source>
        <dbReference type="Proteomes" id="UP000595362"/>
    </source>
</evidence>
<evidence type="ECO:0000313" key="2">
    <source>
        <dbReference type="EMBL" id="QQG36358.1"/>
    </source>
</evidence>
<keyword evidence="1" id="KW-0812">Transmembrane</keyword>
<accession>A0A7T5R2I6</accession>
<dbReference type="EMBL" id="CP066681">
    <property type="protein sequence ID" value="QQG36358.1"/>
    <property type="molecule type" value="Genomic_DNA"/>
</dbReference>
<sequence>MTRKALPDSLTSYDFLKALAVVLMVADHIGAYYLPDMLWLRVAGRLCVPMWFFLIGYARSRDLGRLLWWGALLVILSDFVAGRYIFPLNVLVTILLVRMLIDLYMKFAMRSSLAFWCGAMALAALVAPSALLTQYGTQGLLLAAFGWIVRHMPQNDHPAAATVFPYIVFCTLVFTLTQWSLFRFSPEQTTILFLGTLLTMATLRSFRPIAFTRLTNSLPAGLTILLQGAGRHTLLIYVTHLLLIKIAGLWLYPEWFNFLGWELLPPAPWLQP</sequence>
<keyword evidence="1" id="KW-0472">Membrane</keyword>
<feature type="transmembrane region" description="Helical" evidence="1">
    <location>
        <begin position="161"/>
        <end position="182"/>
    </location>
</feature>
<reference evidence="2 3" key="1">
    <citation type="submission" date="2020-07" db="EMBL/GenBank/DDBJ databases">
        <title>Huge and variable diversity of episymbiotic CPR bacteria and DPANN archaea in groundwater ecosystems.</title>
        <authorList>
            <person name="He C.Y."/>
            <person name="Keren R."/>
            <person name="Whittaker M."/>
            <person name="Farag I.F."/>
            <person name="Doudna J."/>
            <person name="Cate J.H.D."/>
            <person name="Banfield J.F."/>
        </authorList>
    </citation>
    <scope>NUCLEOTIDE SEQUENCE [LARGE SCALE GENOMIC DNA]</scope>
    <source>
        <strain evidence="2">NC_groundwater_70_Ag_B-0.1um_54_66</strain>
    </source>
</reference>
<protein>
    <recommendedName>
        <fullName evidence="4">TraX family protein</fullName>
    </recommendedName>
</protein>
<feature type="transmembrane region" description="Helical" evidence="1">
    <location>
        <begin position="15"/>
        <end position="35"/>
    </location>
</feature>
<dbReference type="AlphaFoldDB" id="A0A7T5R2I6"/>